<dbReference type="CDD" id="cd00761">
    <property type="entry name" value="Glyco_tranf_GTA_type"/>
    <property type="match status" value="1"/>
</dbReference>
<feature type="domain" description="Glycosyltransferase 2-like" evidence="2">
    <location>
        <begin position="59"/>
        <end position="170"/>
    </location>
</feature>
<sequence>MAKIIAFPKNSCCTHQASKHPGINRALLDGALPVIQPEPEHAKRIQPIWKSRMHGILMSVVLPARGRPGLLNRCLAALMRQTLSPMRYEIIVVDTAPSSTSRKVVEHYLTRPGNGPCIIYLPVESRDSPGTARNHGWHIARGTLVAFTEEDMIPCRDWLAQGLQAFDGVAQAARGRVIMPTAGLPTSNEDTLMKLEQAEFASVNCFFLKRVLEDLGGFDERFGAAGREDADLYFRLLQAEAVIADAPLAVVEHPVGSVPWGASLWEQKNLQFDALLRKKHPHLYREKIAAPLPWHYHISVAALLFLIAAMLTHNLPVAMFAAFCWGMTSAYIFLQRLRGTAKSLFNISDVLVTSLLLPPLAVFWRIVGALRFRVGFI</sequence>
<evidence type="ECO:0000313" key="3">
    <source>
        <dbReference type="EMBL" id="TCS34700.1"/>
    </source>
</evidence>
<evidence type="ECO:0000313" key="4">
    <source>
        <dbReference type="Proteomes" id="UP000295382"/>
    </source>
</evidence>
<dbReference type="EMBL" id="SLZQ01000012">
    <property type="protein sequence ID" value="TCS34700.1"/>
    <property type="molecule type" value="Genomic_DNA"/>
</dbReference>
<feature type="transmembrane region" description="Helical" evidence="1">
    <location>
        <begin position="294"/>
        <end position="311"/>
    </location>
</feature>
<keyword evidence="1" id="KW-1133">Transmembrane helix</keyword>
<dbReference type="AlphaFoldDB" id="A0A4R3HVE9"/>
<dbReference type="OrthoDB" id="9781367at2"/>
<evidence type="ECO:0000259" key="2">
    <source>
        <dbReference type="Pfam" id="PF00535"/>
    </source>
</evidence>
<dbReference type="PANTHER" id="PTHR43685">
    <property type="entry name" value="GLYCOSYLTRANSFERASE"/>
    <property type="match status" value="1"/>
</dbReference>
<dbReference type="PANTHER" id="PTHR43685:SF3">
    <property type="entry name" value="SLR2126 PROTEIN"/>
    <property type="match status" value="1"/>
</dbReference>
<comment type="caution">
    <text evidence="3">The sequence shown here is derived from an EMBL/GenBank/DDBJ whole genome shotgun (WGS) entry which is preliminary data.</text>
</comment>
<feature type="transmembrane region" description="Helical" evidence="1">
    <location>
        <begin position="346"/>
        <end position="367"/>
    </location>
</feature>
<gene>
    <name evidence="3" type="ORF">EDC30_11230</name>
</gene>
<dbReference type="InterPro" id="IPR001173">
    <property type="entry name" value="Glyco_trans_2-like"/>
</dbReference>
<dbReference type="Pfam" id="PF00535">
    <property type="entry name" value="Glycos_transf_2"/>
    <property type="match status" value="1"/>
</dbReference>
<dbReference type="RefSeq" id="WP_132259801.1">
    <property type="nucleotide sequence ID" value="NZ_SLZQ01000012.1"/>
</dbReference>
<keyword evidence="1" id="KW-0812">Transmembrane</keyword>
<dbReference type="InterPro" id="IPR029044">
    <property type="entry name" value="Nucleotide-diphossugar_trans"/>
</dbReference>
<dbReference type="Proteomes" id="UP000295382">
    <property type="component" value="Unassembled WGS sequence"/>
</dbReference>
<dbReference type="SUPFAM" id="SSF53448">
    <property type="entry name" value="Nucleotide-diphospho-sugar transferases"/>
    <property type="match status" value="1"/>
</dbReference>
<accession>A0A4R3HVE9</accession>
<name>A0A4R3HVE9_PAULE</name>
<keyword evidence="1" id="KW-0472">Membrane</keyword>
<keyword evidence="4" id="KW-1185">Reference proteome</keyword>
<feature type="transmembrane region" description="Helical" evidence="1">
    <location>
        <begin position="317"/>
        <end position="334"/>
    </location>
</feature>
<dbReference type="Gene3D" id="3.90.550.10">
    <property type="entry name" value="Spore Coat Polysaccharide Biosynthesis Protein SpsA, Chain A"/>
    <property type="match status" value="1"/>
</dbReference>
<evidence type="ECO:0000256" key="1">
    <source>
        <dbReference type="SAM" id="Phobius"/>
    </source>
</evidence>
<reference evidence="3 4" key="1">
    <citation type="submission" date="2019-03" db="EMBL/GenBank/DDBJ databases">
        <title>Genomic Encyclopedia of Type Strains, Phase IV (KMG-IV): sequencing the most valuable type-strain genomes for metagenomic binning, comparative biology and taxonomic classification.</title>
        <authorList>
            <person name="Goeker M."/>
        </authorList>
    </citation>
    <scope>NUCLEOTIDE SEQUENCE [LARGE SCALE GENOMIC DNA]</scope>
    <source>
        <strain evidence="3 4">DSM 7445</strain>
    </source>
</reference>
<protein>
    <recommendedName>
        <fullName evidence="2">Glycosyltransferase 2-like domain-containing protein</fullName>
    </recommendedName>
</protein>
<proteinExistence type="predicted"/>
<organism evidence="3 4">
    <name type="scientific">Paucimonas lemoignei</name>
    <name type="common">Pseudomonas lemoignei</name>
    <dbReference type="NCBI Taxonomy" id="29443"/>
    <lineage>
        <taxon>Bacteria</taxon>
        <taxon>Pseudomonadati</taxon>
        <taxon>Pseudomonadota</taxon>
        <taxon>Betaproteobacteria</taxon>
        <taxon>Burkholderiales</taxon>
        <taxon>Burkholderiaceae</taxon>
        <taxon>Paucimonas</taxon>
    </lineage>
</organism>
<dbReference type="InterPro" id="IPR050834">
    <property type="entry name" value="Glycosyltransf_2"/>
</dbReference>